<dbReference type="HOGENOM" id="CLU_017584_5_1_0"/>
<keyword evidence="1" id="KW-0805">Transcription regulation</keyword>
<dbReference type="SUPFAM" id="SSF46785">
    <property type="entry name" value="Winged helix' DNA-binding domain"/>
    <property type="match status" value="1"/>
</dbReference>
<dbReference type="Gene3D" id="1.20.120.530">
    <property type="entry name" value="GntR ligand-binding domain-like"/>
    <property type="match status" value="1"/>
</dbReference>
<evidence type="ECO:0000256" key="2">
    <source>
        <dbReference type="ARBA" id="ARBA00023125"/>
    </source>
</evidence>
<dbReference type="Pfam" id="PF07729">
    <property type="entry name" value="FCD"/>
    <property type="match status" value="1"/>
</dbReference>
<dbReference type="eggNOG" id="COG1802">
    <property type="taxonomic scope" value="Bacteria"/>
</dbReference>
<dbReference type="Gene3D" id="1.10.10.10">
    <property type="entry name" value="Winged helix-like DNA-binding domain superfamily/Winged helix DNA-binding domain"/>
    <property type="match status" value="1"/>
</dbReference>
<dbReference type="InterPro" id="IPR011711">
    <property type="entry name" value="GntR_C"/>
</dbReference>
<dbReference type="Proteomes" id="UP000006844">
    <property type="component" value="Chromosome"/>
</dbReference>
<dbReference type="PRINTS" id="PR00035">
    <property type="entry name" value="HTHGNTR"/>
</dbReference>
<protein>
    <submittedName>
        <fullName evidence="5">Transcriptional regulator, GntR family</fullName>
    </submittedName>
</protein>
<accession>E8V8T1</accession>
<evidence type="ECO:0000256" key="3">
    <source>
        <dbReference type="ARBA" id="ARBA00023163"/>
    </source>
</evidence>
<dbReference type="InterPro" id="IPR008920">
    <property type="entry name" value="TF_FadR/GntR_C"/>
</dbReference>
<keyword evidence="2" id="KW-0238">DNA-binding</keyword>
<feature type="domain" description="HTH gntR-type" evidence="4">
    <location>
        <begin position="17"/>
        <end position="87"/>
    </location>
</feature>
<dbReference type="STRING" id="401053.AciPR4_3364"/>
<name>E8V8T1_TERSS</name>
<organism evidence="5 6">
    <name type="scientific">Terriglobus saanensis (strain ATCC BAA-1853 / DSM 23119 / SP1PR4)</name>
    <dbReference type="NCBI Taxonomy" id="401053"/>
    <lineage>
        <taxon>Bacteria</taxon>
        <taxon>Pseudomonadati</taxon>
        <taxon>Acidobacteriota</taxon>
        <taxon>Terriglobia</taxon>
        <taxon>Terriglobales</taxon>
        <taxon>Acidobacteriaceae</taxon>
        <taxon>Terriglobus</taxon>
    </lineage>
</organism>
<dbReference type="OrthoDB" id="9781630at2"/>
<evidence type="ECO:0000259" key="4">
    <source>
        <dbReference type="PROSITE" id="PS50949"/>
    </source>
</evidence>
<dbReference type="PROSITE" id="PS50949">
    <property type="entry name" value="HTH_GNTR"/>
    <property type="match status" value="1"/>
</dbReference>
<dbReference type="AlphaFoldDB" id="E8V8T1"/>
<evidence type="ECO:0000256" key="1">
    <source>
        <dbReference type="ARBA" id="ARBA00023015"/>
    </source>
</evidence>
<dbReference type="InterPro" id="IPR036388">
    <property type="entry name" value="WH-like_DNA-bd_sf"/>
</dbReference>
<proteinExistence type="predicted"/>
<reference evidence="5 6" key="1">
    <citation type="journal article" date="2012" name="Stand. Genomic Sci.">
        <title>Complete genome sequence of Terriglobus saanensis type strain SP1PR4(T), an Acidobacteria from tundra soil.</title>
        <authorList>
            <person name="Rawat S.R."/>
            <person name="Mannisto M.K."/>
            <person name="Starovoytov V."/>
            <person name="Goodwin L."/>
            <person name="Nolan M."/>
            <person name="Hauser L."/>
            <person name="Land M."/>
            <person name="Davenport K.W."/>
            <person name="Woyke T."/>
            <person name="Haggblom M.M."/>
        </authorList>
    </citation>
    <scope>NUCLEOTIDE SEQUENCE</scope>
    <source>
        <strain evidence="6">ATCC BAA-1853 / DSM 23119 / SP1PR4</strain>
    </source>
</reference>
<dbReference type="GO" id="GO:0003700">
    <property type="term" value="F:DNA-binding transcription factor activity"/>
    <property type="evidence" value="ECO:0007669"/>
    <property type="project" value="InterPro"/>
</dbReference>
<gene>
    <name evidence="5" type="ordered locus">AciPR4_3364</name>
</gene>
<evidence type="ECO:0000313" key="5">
    <source>
        <dbReference type="EMBL" id="ADV84118.1"/>
    </source>
</evidence>
<dbReference type="PANTHER" id="PTHR43537">
    <property type="entry name" value="TRANSCRIPTIONAL REGULATOR, GNTR FAMILY"/>
    <property type="match status" value="1"/>
</dbReference>
<dbReference type="SMART" id="SM00895">
    <property type="entry name" value="FCD"/>
    <property type="match status" value="1"/>
</dbReference>
<keyword evidence="6" id="KW-1185">Reference proteome</keyword>
<keyword evidence="3" id="KW-0804">Transcription</keyword>
<dbReference type="GO" id="GO:0003677">
    <property type="term" value="F:DNA binding"/>
    <property type="evidence" value="ECO:0007669"/>
    <property type="project" value="UniProtKB-KW"/>
</dbReference>
<dbReference type="RefSeq" id="WP_013569849.1">
    <property type="nucleotide sequence ID" value="NC_014963.1"/>
</dbReference>
<sequence>MKASAPLVKKTEREPKRDSVTSAFLKLRELIVQGQISPGSWVVEAELAERLGLSRTPIRGALQLLQREGFITEQRGGKKSRLRISPLTKEDAHELYMIVGNIEGMAGALTASLSEEKRGELCKTLQELNQRLGGIAVTKKVELRLVFEIDTRFHHEIVAASAGPRLLVLHKMMKPQIERYWRLYAHTIIQDLHHSVSEHEEIIAAIASGNMKATERALSNNWKHGAERIHQLIDLFGERGSW</sequence>
<dbReference type="InterPro" id="IPR036390">
    <property type="entry name" value="WH_DNA-bd_sf"/>
</dbReference>
<evidence type="ECO:0000313" key="6">
    <source>
        <dbReference type="Proteomes" id="UP000006844"/>
    </source>
</evidence>
<dbReference type="SUPFAM" id="SSF48008">
    <property type="entry name" value="GntR ligand-binding domain-like"/>
    <property type="match status" value="1"/>
</dbReference>
<dbReference type="SMART" id="SM00345">
    <property type="entry name" value="HTH_GNTR"/>
    <property type="match status" value="1"/>
</dbReference>
<dbReference type="PANTHER" id="PTHR43537:SF24">
    <property type="entry name" value="GLUCONATE OPERON TRANSCRIPTIONAL REPRESSOR"/>
    <property type="match status" value="1"/>
</dbReference>
<dbReference type="KEGG" id="tsa:AciPR4_3364"/>
<dbReference type="InterPro" id="IPR000524">
    <property type="entry name" value="Tscrpt_reg_HTH_GntR"/>
</dbReference>
<dbReference type="Pfam" id="PF00392">
    <property type="entry name" value="GntR"/>
    <property type="match status" value="1"/>
</dbReference>
<dbReference type="EMBL" id="CP002467">
    <property type="protein sequence ID" value="ADV84118.1"/>
    <property type="molecule type" value="Genomic_DNA"/>
</dbReference>